<keyword evidence="13 19" id="KW-0133">Cell shape</keyword>
<dbReference type="InterPro" id="IPR011601">
    <property type="entry name" value="MurB_C"/>
</dbReference>
<dbReference type="InterPro" id="IPR004101">
    <property type="entry name" value="Mur_ligase_C"/>
</dbReference>
<dbReference type="GO" id="GO:0071555">
    <property type="term" value="P:cell wall organization"/>
    <property type="evidence" value="ECO:0007669"/>
    <property type="project" value="UniProtKB-KW"/>
</dbReference>
<dbReference type="InterPro" id="IPR016166">
    <property type="entry name" value="FAD-bd_PCMH"/>
</dbReference>
<dbReference type="Gene3D" id="3.90.190.20">
    <property type="entry name" value="Mur ligase, C-terminal domain"/>
    <property type="match status" value="1"/>
</dbReference>
<evidence type="ECO:0000313" key="21">
    <source>
        <dbReference type="EMBL" id="KKQ91749.1"/>
    </source>
</evidence>
<comment type="function">
    <text evidence="2 19">Cell wall formation.</text>
</comment>
<keyword evidence="10 19" id="KW-0274">FAD</keyword>
<keyword evidence="9" id="KW-0547">Nucleotide-binding</keyword>
<comment type="cofactor">
    <cofactor evidence="1 19">
        <name>FAD</name>
        <dbReference type="ChEBI" id="CHEBI:57692"/>
    </cofactor>
</comment>
<keyword evidence="7 19" id="KW-0132">Cell division</keyword>
<dbReference type="GO" id="GO:0051301">
    <property type="term" value="P:cell division"/>
    <property type="evidence" value="ECO:0007669"/>
    <property type="project" value="UniProtKB-KW"/>
</dbReference>
<dbReference type="SUPFAM" id="SSF53244">
    <property type="entry name" value="MurD-like peptide ligases, peptide-binding domain"/>
    <property type="match status" value="1"/>
</dbReference>
<dbReference type="InterPro" id="IPR036635">
    <property type="entry name" value="MurB_C_sf"/>
</dbReference>
<dbReference type="GO" id="GO:0071949">
    <property type="term" value="F:FAD binding"/>
    <property type="evidence" value="ECO:0007669"/>
    <property type="project" value="InterPro"/>
</dbReference>
<keyword evidence="8 19" id="KW-0285">Flavoprotein</keyword>
<dbReference type="STRING" id="1618572.UT17_C0004G0097"/>
<comment type="catalytic activity">
    <reaction evidence="18 19">
        <text>UDP-N-acetyl-alpha-D-muramate + NADP(+) = UDP-N-acetyl-3-O-(1-carboxyvinyl)-alpha-D-glucosamine + NADPH + H(+)</text>
        <dbReference type="Rhea" id="RHEA:12248"/>
        <dbReference type="ChEBI" id="CHEBI:15378"/>
        <dbReference type="ChEBI" id="CHEBI:57783"/>
        <dbReference type="ChEBI" id="CHEBI:58349"/>
        <dbReference type="ChEBI" id="CHEBI:68483"/>
        <dbReference type="ChEBI" id="CHEBI:70757"/>
        <dbReference type="EC" id="1.3.1.98"/>
    </reaction>
</comment>
<dbReference type="InterPro" id="IPR036565">
    <property type="entry name" value="Mur-like_cat_sf"/>
</dbReference>
<reference evidence="21 22" key="1">
    <citation type="journal article" date="2015" name="Nature">
        <title>rRNA introns, odd ribosomes, and small enigmatic genomes across a large radiation of phyla.</title>
        <authorList>
            <person name="Brown C.T."/>
            <person name="Hug L.A."/>
            <person name="Thomas B.C."/>
            <person name="Sharon I."/>
            <person name="Castelle C.J."/>
            <person name="Singh A."/>
            <person name="Wilkins M.J."/>
            <person name="Williams K.H."/>
            <person name="Banfield J.F."/>
        </authorList>
    </citation>
    <scope>NUCLEOTIDE SEQUENCE [LARGE SCALE GENOMIC DNA]</scope>
</reference>
<comment type="subcellular location">
    <subcellularLocation>
        <location evidence="3 19">Cytoplasm</location>
    </subcellularLocation>
</comment>
<evidence type="ECO:0000256" key="2">
    <source>
        <dbReference type="ARBA" id="ARBA00003921"/>
    </source>
</evidence>
<evidence type="ECO:0000256" key="15">
    <source>
        <dbReference type="ARBA" id="ARBA00023002"/>
    </source>
</evidence>
<keyword evidence="12 19" id="KW-0521">NADP</keyword>
<dbReference type="Pfam" id="PF02875">
    <property type="entry name" value="Mur_ligase_C"/>
    <property type="match status" value="1"/>
</dbReference>
<evidence type="ECO:0000256" key="4">
    <source>
        <dbReference type="ARBA" id="ARBA00004752"/>
    </source>
</evidence>
<keyword evidence="11" id="KW-0067">ATP-binding</keyword>
<accession>A0A0G0P0Y0</accession>
<dbReference type="GO" id="GO:0005524">
    <property type="term" value="F:ATP binding"/>
    <property type="evidence" value="ECO:0007669"/>
    <property type="project" value="UniProtKB-KW"/>
</dbReference>
<keyword evidence="17 19" id="KW-0961">Cell wall biogenesis/degradation</keyword>
<dbReference type="GO" id="GO:0008360">
    <property type="term" value="P:regulation of cell shape"/>
    <property type="evidence" value="ECO:0007669"/>
    <property type="project" value="UniProtKB-KW"/>
</dbReference>
<dbReference type="PROSITE" id="PS51387">
    <property type="entry name" value="FAD_PCMH"/>
    <property type="match status" value="1"/>
</dbReference>
<keyword evidence="6" id="KW-0436">Ligase</keyword>
<evidence type="ECO:0000256" key="13">
    <source>
        <dbReference type="ARBA" id="ARBA00022960"/>
    </source>
</evidence>
<evidence type="ECO:0000256" key="14">
    <source>
        <dbReference type="ARBA" id="ARBA00022984"/>
    </source>
</evidence>
<dbReference type="InterPro" id="IPR000713">
    <property type="entry name" value="Mur_ligase_N"/>
</dbReference>
<keyword evidence="16 19" id="KW-0131">Cell cycle</keyword>
<evidence type="ECO:0000256" key="11">
    <source>
        <dbReference type="ARBA" id="ARBA00022840"/>
    </source>
</evidence>
<keyword evidence="14 19" id="KW-0573">Peptidoglycan synthesis</keyword>
<protein>
    <recommendedName>
        <fullName evidence="19">UDP-N-acetylenolpyruvoylglucosamine reductase</fullName>
        <ecNumber evidence="19">1.3.1.98</ecNumber>
    </recommendedName>
    <alternativeName>
        <fullName evidence="19">UDP-N-acetylmuramate dehydrogenase</fullName>
    </alternativeName>
</protein>
<dbReference type="GO" id="GO:0005737">
    <property type="term" value="C:cytoplasm"/>
    <property type="evidence" value="ECO:0007669"/>
    <property type="project" value="UniProtKB-SubCell"/>
</dbReference>
<evidence type="ECO:0000256" key="8">
    <source>
        <dbReference type="ARBA" id="ARBA00022630"/>
    </source>
</evidence>
<dbReference type="SUPFAM" id="SSF53623">
    <property type="entry name" value="MurD-like peptide ligases, catalytic domain"/>
    <property type="match status" value="1"/>
</dbReference>
<evidence type="ECO:0000256" key="16">
    <source>
        <dbReference type="ARBA" id="ARBA00023306"/>
    </source>
</evidence>
<feature type="active site" evidence="19">
    <location>
        <position position="732"/>
    </location>
</feature>
<dbReference type="InterPro" id="IPR050061">
    <property type="entry name" value="MurCDEF_pg_biosynth"/>
</dbReference>
<dbReference type="EC" id="1.3.1.98" evidence="19"/>
<dbReference type="GO" id="GO:0008762">
    <property type="term" value="F:UDP-N-acetylmuramate dehydrogenase activity"/>
    <property type="evidence" value="ECO:0007669"/>
    <property type="project" value="UniProtKB-UniRule"/>
</dbReference>
<dbReference type="SUPFAM" id="SSF51984">
    <property type="entry name" value="MurCD N-terminal domain"/>
    <property type="match status" value="1"/>
</dbReference>
<evidence type="ECO:0000256" key="7">
    <source>
        <dbReference type="ARBA" id="ARBA00022618"/>
    </source>
</evidence>
<dbReference type="EMBL" id="LBVU01000004">
    <property type="protein sequence ID" value="KKQ91749.1"/>
    <property type="molecule type" value="Genomic_DNA"/>
</dbReference>
<keyword evidence="5 19" id="KW-0963">Cytoplasm</keyword>
<dbReference type="Gene3D" id="3.30.43.10">
    <property type="entry name" value="Uridine Diphospho-n-acetylenolpyruvylglucosamine Reductase, domain 2"/>
    <property type="match status" value="1"/>
</dbReference>
<dbReference type="InterPro" id="IPR003170">
    <property type="entry name" value="MurB"/>
</dbReference>
<sequence>MTKKIHFVGIGGSGISGVANLAREMGYEVTGCDLEENTAYSKNIYQGHDPGHIKNADLVVSSPALFFSKIKIEEIEMARKDGKLMTWQEFLGKILLKDKKVICVAGTHGKSTTTAMAGKLLIDNGFDPIVMVGAFVPEWNGNSRFGNGEYAVIEADEFNNNFLHYYPDVIVINNIEFDHPDFFKNEEAVKESFKKFVNNLKGQKILITEKDSLNKKFNLKILGEHNQKNANMVFVLGRKLGISDENIVRSIENFRGIGRRLELIADRSGIKVYDDYAHHPTAIKTTIDGLREEYPKAKILVINEPHGYKRTKAFLDNYKGVFDSADKVIIGPIFKARDEIDESITPELVAKASFHKNIIPADSPNKILEIYNLDFEIYNIVVVMGAGKSYLWARKIAKAISGQAGKIATIKFSDITSFRIGGEIKRYFEVKSEREIGEVVKFANQYNLPIFVIGDGTDILASDKNFDGVVVKYVDDNISIEDNGSVVADAGANWDKLVEEVVAGGFQGIENLSGIPGTVGASPIQNIGAYGTELSDTFVSLEAFDLVKGKIVTFSKADCAFGYRESVFKKNSYWQKYIITSVTLKLKQNKYGTANYESLSKYIKSKKPTIQEIREAVLKVRSEKLENSKVVGNAGSFFKSPVVNEEVFDSLRKKFPDIKFYESDKNFKVPAGWILEKAGWKGKEYKNVAVSSKHALILINKTGKASAKEVYDLSQKIIDDVYNKFGIKLEREVQLVNF</sequence>
<dbReference type="InterPro" id="IPR036615">
    <property type="entry name" value="Mur_ligase_C_dom_sf"/>
</dbReference>
<dbReference type="Gene3D" id="3.40.50.720">
    <property type="entry name" value="NAD(P)-binding Rossmann-like Domain"/>
    <property type="match status" value="1"/>
</dbReference>
<feature type="active site" evidence="19">
    <location>
        <position position="564"/>
    </location>
</feature>
<feature type="domain" description="FAD-binding PCMH-type" evidence="20">
    <location>
        <begin position="420"/>
        <end position="589"/>
    </location>
</feature>
<evidence type="ECO:0000256" key="19">
    <source>
        <dbReference type="HAMAP-Rule" id="MF_00037"/>
    </source>
</evidence>
<evidence type="ECO:0000256" key="9">
    <source>
        <dbReference type="ARBA" id="ARBA00022741"/>
    </source>
</evidence>
<dbReference type="Pfam" id="PF01565">
    <property type="entry name" value="FAD_binding_4"/>
    <property type="match status" value="1"/>
</dbReference>
<name>A0A0G0P0Y0_9BACT</name>
<dbReference type="PANTHER" id="PTHR43445">
    <property type="entry name" value="UDP-N-ACETYLMURAMATE--L-ALANINE LIGASE-RELATED"/>
    <property type="match status" value="1"/>
</dbReference>
<comment type="caution">
    <text evidence="21">The sequence shown here is derived from an EMBL/GenBank/DDBJ whole genome shotgun (WGS) entry which is preliminary data.</text>
</comment>
<gene>
    <name evidence="19" type="primary">murB</name>
    <name evidence="21" type="ORF">UT17_C0004G0097</name>
</gene>
<comment type="similarity">
    <text evidence="19">Belongs to the MurB family.</text>
</comment>
<dbReference type="NCBIfam" id="NF000755">
    <property type="entry name" value="PRK00046.1"/>
    <property type="match status" value="1"/>
</dbReference>
<dbReference type="GO" id="GO:0016881">
    <property type="term" value="F:acid-amino acid ligase activity"/>
    <property type="evidence" value="ECO:0007669"/>
    <property type="project" value="InterPro"/>
</dbReference>
<evidence type="ECO:0000259" key="20">
    <source>
        <dbReference type="PROSITE" id="PS51387"/>
    </source>
</evidence>
<dbReference type="PANTHER" id="PTHR43445:SF3">
    <property type="entry name" value="UDP-N-ACETYLMURAMATE--L-ALANINE LIGASE"/>
    <property type="match status" value="1"/>
</dbReference>
<dbReference type="InterPro" id="IPR006094">
    <property type="entry name" value="Oxid_FAD_bind_N"/>
</dbReference>
<dbReference type="Pfam" id="PF02873">
    <property type="entry name" value="MurB_C"/>
    <property type="match status" value="1"/>
</dbReference>
<dbReference type="InterPro" id="IPR016169">
    <property type="entry name" value="FAD-bd_PCMH_sub2"/>
</dbReference>
<evidence type="ECO:0000256" key="17">
    <source>
        <dbReference type="ARBA" id="ARBA00023316"/>
    </source>
</evidence>
<dbReference type="SUPFAM" id="SSF56194">
    <property type="entry name" value="Uridine diphospho-N-Acetylenolpyruvylglucosamine reductase, MurB, C-terminal domain"/>
    <property type="match status" value="1"/>
</dbReference>
<dbReference type="Gene3D" id="3.40.1190.10">
    <property type="entry name" value="Mur-like, catalytic domain"/>
    <property type="match status" value="2"/>
</dbReference>
<dbReference type="UniPathway" id="UPA00219"/>
<dbReference type="InterPro" id="IPR016167">
    <property type="entry name" value="FAD-bd_PCMH_sub1"/>
</dbReference>
<dbReference type="PATRIC" id="fig|1618572.3.peg.817"/>
<proteinExistence type="inferred from homology"/>
<dbReference type="HAMAP" id="MF_00037">
    <property type="entry name" value="MurB"/>
    <property type="match status" value="1"/>
</dbReference>
<dbReference type="Gene3D" id="3.30.465.10">
    <property type="match status" value="1"/>
</dbReference>
<organism evidence="21 22">
    <name type="scientific">Candidatus Woesebacteria bacterium GW2011_GWB1_39_10</name>
    <dbReference type="NCBI Taxonomy" id="1618572"/>
    <lineage>
        <taxon>Bacteria</taxon>
        <taxon>Candidatus Woeseibacteriota</taxon>
    </lineage>
</organism>
<comment type="pathway">
    <text evidence="4 19">Cell wall biogenesis; peptidoglycan biosynthesis.</text>
</comment>
<dbReference type="NCBIfam" id="NF010478">
    <property type="entry name" value="PRK13903.1"/>
    <property type="match status" value="1"/>
</dbReference>
<dbReference type="Pfam" id="PF08245">
    <property type="entry name" value="Mur_ligase_M"/>
    <property type="match status" value="1"/>
</dbReference>
<evidence type="ECO:0000313" key="22">
    <source>
        <dbReference type="Proteomes" id="UP000034774"/>
    </source>
</evidence>
<dbReference type="GO" id="GO:0009252">
    <property type="term" value="P:peptidoglycan biosynthetic process"/>
    <property type="evidence" value="ECO:0007669"/>
    <property type="project" value="UniProtKB-UniRule"/>
</dbReference>
<evidence type="ECO:0000256" key="3">
    <source>
        <dbReference type="ARBA" id="ARBA00004496"/>
    </source>
</evidence>
<dbReference type="SUPFAM" id="SSF56176">
    <property type="entry name" value="FAD-binding/transporter-associated domain-like"/>
    <property type="match status" value="1"/>
</dbReference>
<dbReference type="InterPro" id="IPR013221">
    <property type="entry name" value="Mur_ligase_cen"/>
</dbReference>
<keyword evidence="15 19" id="KW-0560">Oxidoreductase</keyword>
<evidence type="ECO:0000256" key="5">
    <source>
        <dbReference type="ARBA" id="ARBA00022490"/>
    </source>
</evidence>
<dbReference type="AlphaFoldDB" id="A0A0G0P0Y0"/>
<evidence type="ECO:0000256" key="1">
    <source>
        <dbReference type="ARBA" id="ARBA00001974"/>
    </source>
</evidence>
<dbReference type="Gene3D" id="3.90.78.10">
    <property type="entry name" value="UDP-N-acetylenolpyruvoylglucosamine reductase, C-terminal domain"/>
    <property type="match status" value="1"/>
</dbReference>
<evidence type="ECO:0000256" key="6">
    <source>
        <dbReference type="ARBA" id="ARBA00022598"/>
    </source>
</evidence>
<dbReference type="Pfam" id="PF01225">
    <property type="entry name" value="Mur_ligase"/>
    <property type="match status" value="1"/>
</dbReference>
<dbReference type="Proteomes" id="UP000034774">
    <property type="component" value="Unassembled WGS sequence"/>
</dbReference>
<dbReference type="NCBIfam" id="TIGR00179">
    <property type="entry name" value="murB"/>
    <property type="match status" value="1"/>
</dbReference>
<evidence type="ECO:0000256" key="12">
    <source>
        <dbReference type="ARBA" id="ARBA00022857"/>
    </source>
</evidence>
<dbReference type="InterPro" id="IPR036318">
    <property type="entry name" value="FAD-bd_PCMH-like_sf"/>
</dbReference>
<evidence type="ECO:0000256" key="10">
    <source>
        <dbReference type="ARBA" id="ARBA00022827"/>
    </source>
</evidence>
<feature type="active site" description="Proton donor" evidence="19">
    <location>
        <position position="636"/>
    </location>
</feature>
<evidence type="ECO:0000256" key="18">
    <source>
        <dbReference type="ARBA" id="ARBA00048914"/>
    </source>
</evidence>